<dbReference type="Pfam" id="PF15780">
    <property type="entry name" value="ASH"/>
    <property type="match status" value="1"/>
</dbReference>
<evidence type="ECO:0000256" key="2">
    <source>
        <dbReference type="ARBA" id="ARBA00004496"/>
    </source>
</evidence>
<feature type="domain" description="Calponin-homology (CH)" evidence="13">
    <location>
        <begin position="755"/>
        <end position="862"/>
    </location>
</feature>
<dbReference type="Pfam" id="PF00307">
    <property type="entry name" value="CH"/>
    <property type="match status" value="1"/>
</dbReference>
<keyword evidence="8" id="KW-0112">Calmodulin-binding</keyword>
<keyword evidence="3" id="KW-0963">Cytoplasm</keyword>
<dbReference type="EMBL" id="AP028909">
    <property type="protein sequence ID" value="BES88906.1"/>
    <property type="molecule type" value="Genomic_DNA"/>
</dbReference>
<name>A0ABN7ADH1_9HEMI</name>
<feature type="region of interest" description="Disordered" evidence="12">
    <location>
        <begin position="214"/>
        <end position="250"/>
    </location>
</feature>
<evidence type="ECO:0000259" key="13">
    <source>
        <dbReference type="PROSITE" id="PS50021"/>
    </source>
</evidence>
<dbReference type="Proteomes" id="UP001307889">
    <property type="component" value="Chromosome 1"/>
</dbReference>
<evidence type="ECO:0000256" key="1">
    <source>
        <dbReference type="ARBA" id="ARBA00004123"/>
    </source>
</evidence>
<reference evidence="14 15" key="1">
    <citation type="submission" date="2023-09" db="EMBL/GenBank/DDBJ databases">
        <title>Nesidiocoris tenuis whole genome shotgun sequence.</title>
        <authorList>
            <person name="Shibata T."/>
            <person name="Shimoda M."/>
            <person name="Kobayashi T."/>
            <person name="Uehara T."/>
        </authorList>
    </citation>
    <scope>NUCLEOTIDE SEQUENCE [LARGE SCALE GENOMIC DNA]</scope>
    <source>
        <strain evidence="14 15">Japan</strain>
    </source>
</reference>
<dbReference type="Pfam" id="PF00612">
    <property type="entry name" value="IQ"/>
    <property type="match status" value="3"/>
</dbReference>
<keyword evidence="7" id="KW-0498">Mitosis</keyword>
<keyword evidence="15" id="KW-1185">Reference proteome</keyword>
<evidence type="ECO:0000256" key="4">
    <source>
        <dbReference type="ARBA" id="ARBA00022553"/>
    </source>
</evidence>
<comment type="subcellular location">
    <subcellularLocation>
        <location evidence="2">Cytoplasm</location>
    </subcellularLocation>
    <subcellularLocation>
        <location evidence="1">Nucleus</location>
    </subcellularLocation>
</comment>
<proteinExistence type="predicted"/>
<evidence type="ECO:0000256" key="9">
    <source>
        <dbReference type="ARBA" id="ARBA00023054"/>
    </source>
</evidence>
<keyword evidence="6" id="KW-0677">Repeat</keyword>
<dbReference type="CDD" id="cd21223">
    <property type="entry name" value="CH_ASPM_rpt1"/>
    <property type="match status" value="1"/>
</dbReference>
<protein>
    <recommendedName>
        <fullName evidence="13">Calponin-homology (CH) domain-containing protein</fullName>
    </recommendedName>
</protein>
<evidence type="ECO:0000256" key="10">
    <source>
        <dbReference type="ARBA" id="ARBA00023242"/>
    </source>
</evidence>
<keyword evidence="11" id="KW-0131">Cell cycle</keyword>
<evidence type="ECO:0000256" key="11">
    <source>
        <dbReference type="ARBA" id="ARBA00023306"/>
    </source>
</evidence>
<dbReference type="Gene3D" id="2.60.40.10">
    <property type="entry name" value="Immunoglobulins"/>
    <property type="match status" value="1"/>
</dbReference>
<dbReference type="SUPFAM" id="SSF47576">
    <property type="entry name" value="Calponin-homology domain, CH-domain"/>
    <property type="match status" value="1"/>
</dbReference>
<dbReference type="SMART" id="SM00015">
    <property type="entry name" value="IQ"/>
    <property type="match status" value="16"/>
</dbReference>
<dbReference type="InterPro" id="IPR051185">
    <property type="entry name" value="ASPM"/>
</dbReference>
<dbReference type="InterPro" id="IPR036872">
    <property type="entry name" value="CH_dom_sf"/>
</dbReference>
<keyword evidence="5" id="KW-0132">Cell division</keyword>
<dbReference type="PROSITE" id="PS50021">
    <property type="entry name" value="CH"/>
    <property type="match status" value="1"/>
</dbReference>
<dbReference type="Gene3D" id="1.20.5.190">
    <property type="match status" value="4"/>
</dbReference>
<evidence type="ECO:0000256" key="8">
    <source>
        <dbReference type="ARBA" id="ARBA00022860"/>
    </source>
</evidence>
<dbReference type="InterPro" id="IPR001715">
    <property type="entry name" value="CH_dom"/>
</dbReference>
<keyword evidence="10" id="KW-0539">Nucleus</keyword>
<dbReference type="PROSITE" id="PS50096">
    <property type="entry name" value="IQ"/>
    <property type="match status" value="3"/>
</dbReference>
<evidence type="ECO:0000256" key="7">
    <source>
        <dbReference type="ARBA" id="ARBA00022776"/>
    </source>
</evidence>
<organism evidence="14 15">
    <name type="scientific">Nesidiocoris tenuis</name>
    <dbReference type="NCBI Taxonomy" id="355587"/>
    <lineage>
        <taxon>Eukaryota</taxon>
        <taxon>Metazoa</taxon>
        <taxon>Ecdysozoa</taxon>
        <taxon>Arthropoda</taxon>
        <taxon>Hexapoda</taxon>
        <taxon>Insecta</taxon>
        <taxon>Pterygota</taxon>
        <taxon>Neoptera</taxon>
        <taxon>Paraneoptera</taxon>
        <taxon>Hemiptera</taxon>
        <taxon>Heteroptera</taxon>
        <taxon>Panheteroptera</taxon>
        <taxon>Cimicomorpha</taxon>
        <taxon>Miridae</taxon>
        <taxon>Dicyphina</taxon>
        <taxon>Nesidiocoris</taxon>
    </lineage>
</organism>
<evidence type="ECO:0000256" key="5">
    <source>
        <dbReference type="ARBA" id="ARBA00022618"/>
    </source>
</evidence>
<dbReference type="InterPro" id="IPR031549">
    <property type="entry name" value="ASH"/>
</dbReference>
<dbReference type="PANTHER" id="PTHR22706:SF1">
    <property type="entry name" value="ASSEMBLY FACTOR FOR SPINDLE MICROTUBULES"/>
    <property type="match status" value="1"/>
</dbReference>
<evidence type="ECO:0000313" key="15">
    <source>
        <dbReference type="Proteomes" id="UP001307889"/>
    </source>
</evidence>
<gene>
    <name evidence="14" type="ORF">NTJ_01713</name>
</gene>
<sequence length="2077" mass="242257">MVFVMAALRFDIANSPKPAAGPINPEIAELLLAPFSPVPKLWFEKVELGQKAAQFVNIRNPTDSSLSVSVIISKDFADRGFSVNDVKFLVAPHDKVLLEVRFFPLKVGAVRETVSILNEATRLKFIIQISANCVPQQKKIMRKRKTWNTNLKEPFVLMPESSEAISRPPLAAIENQNSFAGDSNGFTNVKNRTFSIPPSPGNGTEQLEVVKEASNSNLSAELEDSLENRSPNPARTEKRDSTPPKKAQKGVFDLSTIDNLNLSHLTPDISMEAAQGRRLMSSENADARFSTPLRSVSSVNGNKNDPLDNVAFSTPADIFPLREAFGSTIKKSEPLWKFISPPHATETSVRARRDLFKKSGPMKARDESIIASPVETMAFATWTLPAQKKVPIAPKPCTSRGSLVGSNYSRLSKSSQSLSGKIKPTWEPTPCLLKRERGGALSPKSRTPFKRSRTKVSIPAHVDSSICDVTTFNDPYVTIYQQPALKLDQYGATTMADPFARNAFHPPDFLEKQTKELIKWVNSVLTPPEEYSAYEAGIDVAELWKKSVASDFVPLAPSREAVCTRYYKDESHLYNLRKTAALLFKSDPIATTLSKVSIKIKSGYLSVKDDLDLHVDQGARYQLVELLMSYNPLWLRIGLEAIYGRVIPLQDKHTVFGLMQFIRNHLLFDKEIDERYSYHNIRGLKKPEFRKEMNDFVVFKFFALIFFLDRAKIQAIIPYDPCLFNKNSPIKESEAIMNQFIKHFVKCVSHMKRTLSSYGYTLDYKQTAIDEYKFACQTYIDLRDGACLARLVEIILKKHNQLVRKLRLPAISRLQKVHNVKLAVEALSNENMSIVDVTPADIVDGHEQKIMSFVWQILFKFLKPRQEKAAITIQLWWRKSQLTLEIRRRINARRYKVLEKAAVRLQALWRGQKLRENFPNLRKILLAEKAKYAVEAGAARKIQLWYRSHLAIKAARREMMNRKLKKDYVDGRKRAAEVKAARTIQNWYFRCVEMRKLRTQFLRQRKSAIVIQKWYRASVAMQQERVNYLDKKQAAVKIQKWYRLLIVARKEHANYKATLSAIRFVQLRYRAILAMRKQRIHFQNQRIAAVRIQQWYRARIAIRQQRYQFHKTIRSVRLIQKWYRAASYGKKERAAYLAQKAAALKIQRWYRSVIIGREQRASYLAAVRAARSIQSWYRARSLMKKERIAYMAQREAILKIQKWFRSCTIARRERTEYQAKRVAVLKIQQWYRACIIAKEERAAYILTFKAIVFIQRWFKATALMKKEREGYLAKRNAALKVQKWFRNCTIARRERTKYQAKRVAVLKIQQWYRACIIAKEERATYILTFKAIVCIQRWFRATTLMKKEREGYLEKRNAALKIQKWFRACKLARDEQRKYQETLRAVRSIQVWYRASLLMKKERASYLSKLEGISKIQIWYRSAISARNQRAEFESIRKSVRVIQDWYRSTSAMKKDRSAYLAQKEAVVVIQKWYRSCIVARTQRSIYLDMLKSVNTIQRWYRATVQMRIDQEAYRQKREAALKIQHWYRSCIATRNLRTDFLLLLKHTKIIQCRFRANKLMKQQVQQYTKTMTAIVKIQKWYRSAISARKQRIQFQVTVKSARQIQKWYRATSKMRKERAAFLDQRTSAMKIQKWYRSCLLTKRSRADYLILLRSVRVVQCRFRATMLARRVAADFERTKAAAVKIERWYRSCTVAKQQRAHYLATLRSAILIQQRYKAKLLMKKDRNEFQTKRMAALKIQRWFRSCIAGRKQRSDDALKVKSAQSIQRWYRTTLERRGILKNLKSLLESNRRAISDARADQAARSIQSWYHSATVLKNERNAFLAKRRAAVKIQRAYRNYRKRVAAAKEGNPPEPTGPTLSQMFSSAGLFFNTSHLKRSLNETYNVFRKLDYITEHSPVLCEKFLDPLYAQIFEVIYFVLDRASRSEAYKVIYGHGMNILIHLARYEKTYDVLWENTKKNHGFEILLILMGKFKEKPEELFCQAATLIWMFSRTPEQIEYIAHTTNIRRQLSYFYKKVIIEPSKGDARKLPGSRTNKALNLPNTKPKWGYSKGSNRGLFSSTKDAVLVLCSTYKIN</sequence>
<evidence type="ECO:0000313" key="14">
    <source>
        <dbReference type="EMBL" id="BES88906.1"/>
    </source>
</evidence>
<dbReference type="InterPro" id="IPR013783">
    <property type="entry name" value="Ig-like_fold"/>
</dbReference>
<dbReference type="InterPro" id="IPR000048">
    <property type="entry name" value="IQ_motif_EF-hand-BS"/>
</dbReference>
<dbReference type="PANTHER" id="PTHR22706">
    <property type="entry name" value="ASSEMBLY FACTOR FOR SPINDLE MICROTUBULES"/>
    <property type="match status" value="1"/>
</dbReference>
<dbReference type="Gene3D" id="1.10.418.10">
    <property type="entry name" value="Calponin-like domain"/>
    <property type="match status" value="1"/>
</dbReference>
<accession>A0ABN7ADH1</accession>
<keyword evidence="4" id="KW-0597">Phosphoprotein</keyword>
<keyword evidence="9" id="KW-0175">Coiled coil</keyword>
<evidence type="ECO:0000256" key="3">
    <source>
        <dbReference type="ARBA" id="ARBA00022490"/>
    </source>
</evidence>
<evidence type="ECO:0000256" key="6">
    <source>
        <dbReference type="ARBA" id="ARBA00022737"/>
    </source>
</evidence>
<evidence type="ECO:0000256" key="12">
    <source>
        <dbReference type="SAM" id="MobiDB-lite"/>
    </source>
</evidence>